<accession>A0A1V2ZY78</accession>
<keyword evidence="3" id="KW-1185">Reference proteome</keyword>
<proteinExistence type="predicted"/>
<dbReference type="STRING" id="252474.B1A74_07795"/>
<feature type="transmembrane region" description="Helical" evidence="1">
    <location>
        <begin position="20"/>
        <end position="36"/>
    </location>
</feature>
<gene>
    <name evidence="2" type="ORF">B1A74_07795</name>
</gene>
<keyword evidence="1" id="KW-1133">Transmembrane helix</keyword>
<evidence type="ECO:0000313" key="3">
    <source>
        <dbReference type="Proteomes" id="UP000189177"/>
    </source>
</evidence>
<dbReference type="RefSeq" id="WP_019591783.1">
    <property type="nucleotide sequence ID" value="NZ_MUZR01000024.1"/>
</dbReference>
<organism evidence="2 3">
    <name type="scientific">Thioalkalivibrio halophilus</name>
    <dbReference type="NCBI Taxonomy" id="252474"/>
    <lineage>
        <taxon>Bacteria</taxon>
        <taxon>Pseudomonadati</taxon>
        <taxon>Pseudomonadota</taxon>
        <taxon>Gammaproteobacteria</taxon>
        <taxon>Chromatiales</taxon>
        <taxon>Ectothiorhodospiraceae</taxon>
        <taxon>Thioalkalivibrio</taxon>
    </lineage>
</organism>
<comment type="caution">
    <text evidence="2">The sequence shown here is derived from an EMBL/GenBank/DDBJ whole genome shotgun (WGS) entry which is preliminary data.</text>
</comment>
<dbReference type="AlphaFoldDB" id="A0A1V2ZY78"/>
<evidence type="ECO:0000313" key="2">
    <source>
        <dbReference type="EMBL" id="OOC10074.1"/>
    </source>
</evidence>
<protein>
    <submittedName>
        <fullName evidence="2">Uncharacterized protein</fullName>
    </submittedName>
</protein>
<dbReference type="EMBL" id="MUZR01000024">
    <property type="protein sequence ID" value="OOC10074.1"/>
    <property type="molecule type" value="Genomic_DNA"/>
</dbReference>
<evidence type="ECO:0000256" key="1">
    <source>
        <dbReference type="SAM" id="Phobius"/>
    </source>
</evidence>
<feature type="transmembrane region" description="Helical" evidence="1">
    <location>
        <begin position="42"/>
        <end position="62"/>
    </location>
</feature>
<dbReference type="Proteomes" id="UP000189177">
    <property type="component" value="Unassembled WGS sequence"/>
</dbReference>
<reference evidence="2 3" key="1">
    <citation type="submission" date="2017-02" db="EMBL/GenBank/DDBJ databases">
        <title>Genomic diversity within the haloalkaliphilic genus Thioalkalivibrio.</title>
        <authorList>
            <person name="Ahn A.-C."/>
            <person name="Meier-Kolthoff J."/>
            <person name="Overmars L."/>
            <person name="Richter M."/>
            <person name="Woyke T."/>
            <person name="Sorokin D.Y."/>
            <person name="Muyzer G."/>
        </authorList>
    </citation>
    <scope>NUCLEOTIDE SEQUENCE [LARGE SCALE GENOMIC DNA]</scope>
    <source>
        <strain evidence="2 3">HL17</strain>
    </source>
</reference>
<keyword evidence="1" id="KW-0472">Membrane</keyword>
<name>A0A1V2ZY78_9GAMM</name>
<keyword evidence="1" id="KW-0812">Transmembrane</keyword>
<sequence>MRGKRVSIDPQGFREDSRRVGIALTVAGLIAVFLEPEHVSFASALYAILSGVFLILLGLVNVQNNEE</sequence>